<dbReference type="InterPro" id="IPR005025">
    <property type="entry name" value="FMN_Rdtase-like_dom"/>
</dbReference>
<dbReference type="AlphaFoldDB" id="A0A9E6XY97"/>
<evidence type="ECO:0000259" key="1">
    <source>
        <dbReference type="Pfam" id="PF03358"/>
    </source>
</evidence>
<proteinExistence type="predicted"/>
<dbReference type="RefSeq" id="WP_259310650.1">
    <property type="nucleotide sequence ID" value="NZ_CP087164.1"/>
</dbReference>
<dbReference type="Pfam" id="PF03358">
    <property type="entry name" value="FMN_red"/>
    <property type="match status" value="1"/>
</dbReference>
<dbReference type="PANTHER" id="PTHR30543">
    <property type="entry name" value="CHROMATE REDUCTASE"/>
    <property type="match status" value="1"/>
</dbReference>
<gene>
    <name evidence="2" type="ORF">DSM104329_02989</name>
</gene>
<dbReference type="Proteomes" id="UP001162834">
    <property type="component" value="Chromosome"/>
</dbReference>
<feature type="domain" description="NADPH-dependent FMN reductase-like" evidence="1">
    <location>
        <begin position="3"/>
        <end position="147"/>
    </location>
</feature>
<dbReference type="EMBL" id="CP087164">
    <property type="protein sequence ID" value="UGS36581.1"/>
    <property type="molecule type" value="Genomic_DNA"/>
</dbReference>
<name>A0A9E6XY97_9ACTN</name>
<accession>A0A9E6XY97</accession>
<dbReference type="Gene3D" id="3.40.50.360">
    <property type="match status" value="1"/>
</dbReference>
<protein>
    <recommendedName>
        <fullName evidence="1">NADPH-dependent FMN reductase-like domain-containing protein</fullName>
    </recommendedName>
</protein>
<dbReference type="PANTHER" id="PTHR30543:SF21">
    <property type="entry name" value="NAD(P)H-DEPENDENT FMN REDUCTASE LOT6"/>
    <property type="match status" value="1"/>
</dbReference>
<dbReference type="InterPro" id="IPR050712">
    <property type="entry name" value="NAD(P)H-dep_reductase"/>
</dbReference>
<dbReference type="GO" id="GO:0005829">
    <property type="term" value="C:cytosol"/>
    <property type="evidence" value="ECO:0007669"/>
    <property type="project" value="TreeGrafter"/>
</dbReference>
<organism evidence="2 3">
    <name type="scientific">Capillimicrobium parvum</name>
    <dbReference type="NCBI Taxonomy" id="2884022"/>
    <lineage>
        <taxon>Bacteria</taxon>
        <taxon>Bacillati</taxon>
        <taxon>Actinomycetota</taxon>
        <taxon>Thermoleophilia</taxon>
        <taxon>Solirubrobacterales</taxon>
        <taxon>Capillimicrobiaceae</taxon>
        <taxon>Capillimicrobium</taxon>
    </lineage>
</organism>
<dbReference type="GO" id="GO:0016491">
    <property type="term" value="F:oxidoreductase activity"/>
    <property type="evidence" value="ECO:0007669"/>
    <property type="project" value="InterPro"/>
</dbReference>
<dbReference type="InterPro" id="IPR029039">
    <property type="entry name" value="Flavoprotein-like_sf"/>
</dbReference>
<dbReference type="GO" id="GO:0010181">
    <property type="term" value="F:FMN binding"/>
    <property type="evidence" value="ECO:0007669"/>
    <property type="project" value="TreeGrafter"/>
</dbReference>
<dbReference type="KEGG" id="sbae:DSM104329_02989"/>
<sequence>MPTLAIIIGSTRPGRGGLPVAQWFVERARAHGAFELDVVDLLELGLPFLDEPNHPRLRQYTQQHTKDWSARVDAADAFVIVTPEYNHGMSAPVKNALDFLHEEWQYKPVGFVAYGGVSAGTRATNMLKQVVTALRMTPVTEAVTLPFFRQFVDDEDGVQTNETMETSADAMLDELVRMEAALRRLRPG</sequence>
<evidence type="ECO:0000313" key="2">
    <source>
        <dbReference type="EMBL" id="UGS36581.1"/>
    </source>
</evidence>
<keyword evidence="3" id="KW-1185">Reference proteome</keyword>
<reference evidence="2" key="1">
    <citation type="journal article" date="2022" name="Int. J. Syst. Evol. Microbiol.">
        <title>Pseudomonas aegrilactucae sp. nov. and Pseudomonas morbosilactucae sp. nov., pathogens causing bacterial rot of lettuce in Japan.</title>
        <authorList>
            <person name="Sawada H."/>
            <person name="Fujikawa T."/>
            <person name="Satou M."/>
        </authorList>
    </citation>
    <scope>NUCLEOTIDE SEQUENCE</scope>
    <source>
        <strain evidence="2">0166_1</strain>
    </source>
</reference>
<evidence type="ECO:0000313" key="3">
    <source>
        <dbReference type="Proteomes" id="UP001162834"/>
    </source>
</evidence>
<dbReference type="SUPFAM" id="SSF52218">
    <property type="entry name" value="Flavoproteins"/>
    <property type="match status" value="1"/>
</dbReference>